<dbReference type="AlphaFoldDB" id="A0A1U7QUC5"/>
<keyword evidence="12" id="KW-0807">Transducer</keyword>
<dbReference type="STRING" id="10036.ENSMAUP00000009976"/>
<dbReference type="GO" id="GO:0050917">
    <property type="term" value="P:sensory perception of umami taste"/>
    <property type="evidence" value="ECO:0007669"/>
    <property type="project" value="TreeGrafter"/>
</dbReference>
<keyword evidence="9 15" id="KW-0472">Membrane</keyword>
<sequence length="902" mass="100082">MPWPCRVPERDHSPEGQPPVHKGLRSRPFQGHWVGCHSLYLSSRPLQRCAQPCCVRGHVASMFAWAAYLLSLQLPIALCWALSCQQTESSPGFSLPGDYLLAGLFALHSDCLEVRHRPQVTPCERPNSFNGHGYHLFQAMRFSIEEINNSTALLPNISLGYELFDVCSESANVYAALRVLSRQGTNHLEMQRDLHNYSSKVVALIGPDNTDHAVTTASLLGPFLMPLISYEASSVALSSKRQYPSFLRTIPSDKYQVEAMVLLLREFGWVWISLIGSYGDYGQLGLQALEELATPQGICIAFKDIVPFSARVGDPRMQQMVHRLAQARTTVVVVFSNRNLARVFFGSVVLANLTGKVWIASEDWAISTYITKVPGIQGIGTVLGVAIQQRSVPGLKEFEESYIRAVKGAPRSCPEGSWCSTNQLCRDCHAFTIHSMPRLGAFSMSAAYNVYQAVYAVAHGLHQLLGCTSETCSRGPVYPWQLLQQIYKVNFLLHKDTMAFDDNGDPLGDYNIISWEWNGPEWSFRVIGSATRSPVQLDINKTKIQWSGKTNQVPTSVCVEDCLDGYHRVVVGSHHCCFECIPCEAGTFLNKSNPRICQPCGKEEWAPEGSTTCLPRTVEFLAWHEPVSLVLLAANTALLLLLVGTAGLFARHLHTPVVRSAGGRLCFLMLGSLAAGSCSFYSYFGEPTVLTCLLRQPFFSLGFAVFLSCLTIRSFQLVVIFKFSTKVPTCYHTWAQNHGAGLFVIASSTVHLLICVIWLATWTPLPTREYQRFPHLVILECTEVNSVIFLLSFAHNGLLSLSTFACSYLGKELPENYNEAKCVTFSLLLSFVSWVAFFTTSSIYQGSYLSAVYVMAGLTTLSGGFSGYFLPKCYVILCRPDLNNTEHFQASILDYTRRSGST</sequence>
<dbReference type="InterPro" id="IPR017978">
    <property type="entry name" value="GPCR_3_C"/>
</dbReference>
<proteinExistence type="inferred from homology"/>
<keyword evidence="2" id="KW-1003">Cell membrane</keyword>
<evidence type="ECO:0000256" key="3">
    <source>
        <dbReference type="ARBA" id="ARBA00022480"/>
    </source>
</evidence>
<dbReference type="Pfam" id="PF00003">
    <property type="entry name" value="7tm_3"/>
    <property type="match status" value="1"/>
</dbReference>
<keyword evidence="7 15" id="KW-1133">Transmembrane helix</keyword>
<dbReference type="Gene3D" id="2.10.50.30">
    <property type="entry name" value="GPCR, family 3, nine cysteines domain"/>
    <property type="match status" value="1"/>
</dbReference>
<dbReference type="PANTHER" id="PTHR24061">
    <property type="entry name" value="CALCIUM-SENSING RECEPTOR-RELATED"/>
    <property type="match status" value="1"/>
</dbReference>
<reference evidence="18" key="1">
    <citation type="submission" date="2025-08" db="UniProtKB">
        <authorList>
            <consortium name="RefSeq"/>
        </authorList>
    </citation>
    <scope>IDENTIFICATION</scope>
    <source>
        <tissue evidence="18">Liver</tissue>
    </source>
</reference>
<evidence type="ECO:0000256" key="8">
    <source>
        <dbReference type="ARBA" id="ARBA00023040"/>
    </source>
</evidence>
<dbReference type="InterPro" id="IPR028082">
    <property type="entry name" value="Peripla_BP_I"/>
</dbReference>
<dbReference type="GeneID" id="101824981"/>
<evidence type="ECO:0000256" key="6">
    <source>
        <dbReference type="ARBA" id="ARBA00022729"/>
    </source>
</evidence>
<keyword evidence="4" id="KW-0716">Sensory transduction</keyword>
<dbReference type="InterPro" id="IPR000068">
    <property type="entry name" value="GPCR_3_Ca_sens_rcpt-rel"/>
</dbReference>
<feature type="transmembrane region" description="Helical" evidence="15">
    <location>
        <begin position="785"/>
        <end position="810"/>
    </location>
</feature>
<evidence type="ECO:0000256" key="4">
    <source>
        <dbReference type="ARBA" id="ARBA00022606"/>
    </source>
</evidence>
<evidence type="ECO:0000256" key="1">
    <source>
        <dbReference type="ARBA" id="ARBA00004651"/>
    </source>
</evidence>
<protein>
    <submittedName>
        <fullName evidence="18">Taste receptor type 1 member 1</fullName>
    </submittedName>
</protein>
<feature type="transmembrane region" description="Helical" evidence="15">
    <location>
        <begin position="629"/>
        <end position="650"/>
    </location>
</feature>
<dbReference type="FunFam" id="2.10.50.30:FF:000004">
    <property type="entry name" value="Taste receptor type 1 member 3-like protein"/>
    <property type="match status" value="1"/>
</dbReference>
<dbReference type="InterPro" id="IPR000337">
    <property type="entry name" value="GPCR_3"/>
</dbReference>
<comment type="subcellular location">
    <subcellularLocation>
        <location evidence="1">Cell membrane</location>
        <topology evidence="1">Multi-pass membrane protein</topology>
    </subcellularLocation>
</comment>
<dbReference type="OrthoDB" id="5984008at2759"/>
<evidence type="ECO:0000256" key="12">
    <source>
        <dbReference type="ARBA" id="ARBA00023224"/>
    </source>
</evidence>
<evidence type="ECO:0000256" key="11">
    <source>
        <dbReference type="ARBA" id="ARBA00023180"/>
    </source>
</evidence>
<feature type="transmembrane region" description="Helical" evidence="15">
    <location>
        <begin position="822"/>
        <end position="844"/>
    </location>
</feature>
<dbReference type="InterPro" id="IPR017979">
    <property type="entry name" value="GPCR_3_CS"/>
</dbReference>
<evidence type="ECO:0000256" key="10">
    <source>
        <dbReference type="ARBA" id="ARBA00023170"/>
    </source>
</evidence>
<keyword evidence="17" id="KW-1185">Reference proteome</keyword>
<feature type="transmembrane region" description="Helical" evidence="15">
    <location>
        <begin position="742"/>
        <end position="765"/>
    </location>
</feature>
<dbReference type="GO" id="GO:0004930">
    <property type="term" value="F:G protein-coupled receptor activity"/>
    <property type="evidence" value="ECO:0007669"/>
    <property type="project" value="UniProtKB-KW"/>
</dbReference>
<comment type="similarity">
    <text evidence="13">Belongs to the G-protein coupled receptor 3 family. TAS1R subfamily.</text>
</comment>
<evidence type="ECO:0000256" key="7">
    <source>
        <dbReference type="ARBA" id="ARBA00022989"/>
    </source>
</evidence>
<feature type="transmembrane region" description="Helical" evidence="15">
    <location>
        <begin position="696"/>
        <end position="721"/>
    </location>
</feature>
<keyword evidence="10 18" id="KW-0675">Receptor</keyword>
<dbReference type="eggNOG" id="KOG1056">
    <property type="taxonomic scope" value="Eukaryota"/>
</dbReference>
<keyword evidence="3" id="KW-0919">Taste</keyword>
<dbReference type="InterPro" id="IPR001828">
    <property type="entry name" value="ANF_lig-bd_rcpt"/>
</dbReference>
<evidence type="ECO:0000256" key="9">
    <source>
        <dbReference type="ARBA" id="ARBA00023136"/>
    </source>
</evidence>
<evidence type="ECO:0000256" key="5">
    <source>
        <dbReference type="ARBA" id="ARBA00022692"/>
    </source>
</evidence>
<evidence type="ECO:0000313" key="17">
    <source>
        <dbReference type="Proteomes" id="UP000886700"/>
    </source>
</evidence>
<dbReference type="GO" id="GO:0005886">
    <property type="term" value="C:plasma membrane"/>
    <property type="evidence" value="ECO:0007669"/>
    <property type="project" value="UniProtKB-SubCell"/>
</dbReference>
<name>A0A1U7QUC5_MESAU</name>
<dbReference type="PROSITE" id="PS50259">
    <property type="entry name" value="G_PROTEIN_RECEP_F3_4"/>
    <property type="match status" value="1"/>
</dbReference>
<dbReference type="InterPro" id="IPR011500">
    <property type="entry name" value="GPCR_3_9-Cys_dom"/>
</dbReference>
<dbReference type="RefSeq" id="XP_005079339.2">
    <property type="nucleotide sequence ID" value="XM_005079282.4"/>
</dbReference>
<dbReference type="PANTHER" id="PTHR24061:SF3">
    <property type="entry name" value="TASTE RECEPTOR TYPE 1 MEMBER 1"/>
    <property type="match status" value="1"/>
</dbReference>
<feature type="region of interest" description="Disordered" evidence="14">
    <location>
        <begin position="1"/>
        <end position="22"/>
    </location>
</feature>
<feature type="domain" description="G-protein coupled receptors family 3 profile" evidence="16">
    <location>
        <begin position="627"/>
        <end position="892"/>
    </location>
</feature>
<evidence type="ECO:0000256" key="13">
    <source>
        <dbReference type="ARBA" id="ARBA00038492"/>
    </source>
</evidence>
<dbReference type="PROSITE" id="PS00981">
    <property type="entry name" value="G_PROTEIN_RECEP_F3_3"/>
    <property type="match status" value="1"/>
</dbReference>
<organism evidence="17 18">
    <name type="scientific">Mesocricetus auratus</name>
    <name type="common">Golden hamster</name>
    <dbReference type="NCBI Taxonomy" id="10036"/>
    <lineage>
        <taxon>Eukaryota</taxon>
        <taxon>Metazoa</taxon>
        <taxon>Chordata</taxon>
        <taxon>Craniata</taxon>
        <taxon>Vertebrata</taxon>
        <taxon>Euteleostomi</taxon>
        <taxon>Mammalia</taxon>
        <taxon>Eutheria</taxon>
        <taxon>Euarchontoglires</taxon>
        <taxon>Glires</taxon>
        <taxon>Rodentia</taxon>
        <taxon>Myomorpha</taxon>
        <taxon>Muroidea</taxon>
        <taxon>Cricetidae</taxon>
        <taxon>Cricetinae</taxon>
        <taxon>Mesocricetus</taxon>
    </lineage>
</organism>
<evidence type="ECO:0000259" key="16">
    <source>
        <dbReference type="PROSITE" id="PS50259"/>
    </source>
</evidence>
<feature type="transmembrane region" description="Helical" evidence="15">
    <location>
        <begin position="850"/>
        <end position="870"/>
    </location>
</feature>
<accession>A0A1U7QUC5</accession>
<evidence type="ECO:0000256" key="2">
    <source>
        <dbReference type="ARBA" id="ARBA00022475"/>
    </source>
</evidence>
<keyword evidence="6" id="KW-0732">Signal</keyword>
<evidence type="ECO:0000256" key="15">
    <source>
        <dbReference type="SAM" id="Phobius"/>
    </source>
</evidence>
<dbReference type="PROSITE" id="PS00980">
    <property type="entry name" value="G_PROTEIN_RECEP_F3_2"/>
    <property type="match status" value="1"/>
</dbReference>
<evidence type="ECO:0000313" key="18">
    <source>
        <dbReference type="RefSeq" id="XP_005079339.2"/>
    </source>
</evidence>
<keyword evidence="11" id="KW-0325">Glycoprotein</keyword>
<gene>
    <name evidence="18" type="primary">Tas1r1</name>
</gene>
<dbReference type="Proteomes" id="UP000886700">
    <property type="component" value="Unplaced"/>
</dbReference>
<dbReference type="CDD" id="cd06363">
    <property type="entry name" value="PBP1_taste_receptor"/>
    <property type="match status" value="1"/>
</dbReference>
<keyword evidence="5 15" id="KW-0812">Transmembrane</keyword>
<dbReference type="Pfam" id="PF01094">
    <property type="entry name" value="ANF_receptor"/>
    <property type="match status" value="1"/>
</dbReference>
<keyword evidence="8" id="KW-0297">G-protein coupled receptor</keyword>
<dbReference type="Gene3D" id="3.40.50.2300">
    <property type="match status" value="2"/>
</dbReference>
<dbReference type="CTD" id="80835"/>
<dbReference type="PRINTS" id="PR00248">
    <property type="entry name" value="GPCRMGR"/>
</dbReference>
<dbReference type="FunFam" id="3.40.50.2300:FF:000016">
    <property type="entry name" value="Taste 1 receptor member 2"/>
    <property type="match status" value="1"/>
</dbReference>
<dbReference type="KEGG" id="maua:101824981"/>
<evidence type="ECO:0000256" key="14">
    <source>
        <dbReference type="SAM" id="MobiDB-lite"/>
    </source>
</evidence>
<dbReference type="InterPro" id="IPR038550">
    <property type="entry name" value="GPCR_3_9-Cys_sf"/>
</dbReference>
<dbReference type="Pfam" id="PF07562">
    <property type="entry name" value="NCD3G"/>
    <property type="match status" value="1"/>
</dbReference>
<feature type="transmembrane region" description="Helical" evidence="15">
    <location>
        <begin position="662"/>
        <end position="684"/>
    </location>
</feature>
<dbReference type="SUPFAM" id="SSF53822">
    <property type="entry name" value="Periplasmic binding protein-like I"/>
    <property type="match status" value="1"/>
</dbReference>